<dbReference type="Proteomes" id="UP000283880">
    <property type="component" value="Unassembled WGS sequence"/>
</dbReference>
<dbReference type="SUPFAM" id="SSF46689">
    <property type="entry name" value="Homeodomain-like"/>
    <property type="match status" value="1"/>
</dbReference>
<feature type="domain" description="PAS" evidence="6">
    <location>
        <begin position="232"/>
        <end position="281"/>
    </location>
</feature>
<dbReference type="GO" id="GO:0005524">
    <property type="term" value="F:ATP binding"/>
    <property type="evidence" value="ECO:0007669"/>
    <property type="project" value="UniProtKB-KW"/>
</dbReference>
<comment type="caution">
    <text evidence="7">The sequence shown here is derived from an EMBL/GenBank/DDBJ whole genome shotgun (WGS) entry which is preliminary data.</text>
</comment>
<dbReference type="InterPro" id="IPR025662">
    <property type="entry name" value="Sigma_54_int_dom_ATP-bd_1"/>
</dbReference>
<dbReference type="InterPro" id="IPR000014">
    <property type="entry name" value="PAS"/>
</dbReference>
<dbReference type="PROSITE" id="PS50112">
    <property type="entry name" value="PAS"/>
    <property type="match status" value="1"/>
</dbReference>
<dbReference type="SMART" id="SM00091">
    <property type="entry name" value="PAS"/>
    <property type="match status" value="2"/>
</dbReference>
<dbReference type="SUPFAM" id="SSF55785">
    <property type="entry name" value="PYP-like sensor domain (PAS domain)"/>
    <property type="match status" value="1"/>
</dbReference>
<dbReference type="NCBIfam" id="TIGR00229">
    <property type="entry name" value="sensory_box"/>
    <property type="match status" value="1"/>
</dbReference>
<dbReference type="InterPro" id="IPR027417">
    <property type="entry name" value="P-loop_NTPase"/>
</dbReference>
<dbReference type="Gene3D" id="3.40.50.300">
    <property type="entry name" value="P-loop containing nucleotide triphosphate hydrolases"/>
    <property type="match status" value="1"/>
</dbReference>
<reference evidence="7 8" key="1">
    <citation type="submission" date="2018-08" db="EMBL/GenBank/DDBJ databases">
        <title>A genome reference for cultivated species of the human gut microbiota.</title>
        <authorList>
            <person name="Zou Y."/>
            <person name="Xue W."/>
            <person name="Luo G."/>
        </authorList>
    </citation>
    <scope>NUCLEOTIDE SEQUENCE [LARGE SCALE GENOMIC DNA]</scope>
    <source>
        <strain evidence="7 8">AF04-15</strain>
    </source>
</reference>
<evidence type="ECO:0000256" key="3">
    <source>
        <dbReference type="ARBA" id="ARBA00022840"/>
    </source>
</evidence>
<dbReference type="InterPro" id="IPR035965">
    <property type="entry name" value="PAS-like_dom_sf"/>
</dbReference>
<dbReference type="PANTHER" id="PTHR32071">
    <property type="entry name" value="TRANSCRIPTIONAL REGULATORY PROTEIN"/>
    <property type="match status" value="1"/>
</dbReference>
<protein>
    <recommendedName>
        <fullName evidence="4">HTH-type transcriptional regulatory protein TyrR</fullName>
    </recommendedName>
</protein>
<dbReference type="Pfam" id="PF18024">
    <property type="entry name" value="HTH_50"/>
    <property type="match status" value="1"/>
</dbReference>
<keyword evidence="3" id="KW-0067">ATP-binding</keyword>
<dbReference type="InterPro" id="IPR058031">
    <property type="entry name" value="AAA_lid_NorR"/>
</dbReference>
<evidence type="ECO:0000313" key="7">
    <source>
        <dbReference type="EMBL" id="RGX29849.1"/>
    </source>
</evidence>
<dbReference type="SMART" id="SM00382">
    <property type="entry name" value="AAA"/>
    <property type="match status" value="1"/>
</dbReference>
<dbReference type="SUPFAM" id="SSF52540">
    <property type="entry name" value="P-loop containing nucleoside triphosphate hydrolases"/>
    <property type="match status" value="1"/>
</dbReference>
<dbReference type="InterPro" id="IPR009057">
    <property type="entry name" value="Homeodomain-like_sf"/>
</dbReference>
<keyword evidence="1" id="KW-0547">Nucleotide-binding</keyword>
<evidence type="ECO:0000259" key="6">
    <source>
        <dbReference type="PROSITE" id="PS50112"/>
    </source>
</evidence>
<dbReference type="Gene3D" id="3.30.450.20">
    <property type="entry name" value="PAS domain"/>
    <property type="match status" value="1"/>
</dbReference>
<evidence type="ECO:0000256" key="1">
    <source>
        <dbReference type="ARBA" id="ARBA00022741"/>
    </source>
</evidence>
<dbReference type="EMBL" id="QSBM01000006">
    <property type="protein sequence ID" value="RGX29849.1"/>
    <property type="molecule type" value="Genomic_DNA"/>
</dbReference>
<evidence type="ECO:0000259" key="5">
    <source>
        <dbReference type="PROSITE" id="PS50045"/>
    </source>
</evidence>
<dbReference type="Gene3D" id="1.10.10.60">
    <property type="entry name" value="Homeodomain-like"/>
    <property type="match status" value="1"/>
</dbReference>
<dbReference type="Gene3D" id="1.10.8.60">
    <property type="match status" value="1"/>
</dbReference>
<dbReference type="FunFam" id="3.40.50.300:FF:000006">
    <property type="entry name" value="DNA-binding transcriptional regulator NtrC"/>
    <property type="match status" value="1"/>
</dbReference>
<dbReference type="SUPFAM" id="SSF54631">
    <property type="entry name" value="CBS-domain pair"/>
    <property type="match status" value="1"/>
</dbReference>
<accession>A0A413FGG3</accession>
<dbReference type="CDD" id="cd00009">
    <property type="entry name" value="AAA"/>
    <property type="match status" value="1"/>
</dbReference>
<feature type="domain" description="Sigma-54 factor interaction" evidence="5">
    <location>
        <begin position="377"/>
        <end position="605"/>
    </location>
</feature>
<dbReference type="InterPro" id="IPR046342">
    <property type="entry name" value="CBS_dom_sf"/>
</dbReference>
<evidence type="ECO:0000256" key="4">
    <source>
        <dbReference type="ARBA" id="ARBA00029500"/>
    </source>
</evidence>
<dbReference type="Pfam" id="PF00158">
    <property type="entry name" value="Sigma54_activat"/>
    <property type="match status" value="1"/>
</dbReference>
<dbReference type="CDD" id="cd00130">
    <property type="entry name" value="PAS"/>
    <property type="match status" value="1"/>
</dbReference>
<dbReference type="InterPro" id="IPR003593">
    <property type="entry name" value="AAA+_ATPase"/>
</dbReference>
<dbReference type="OrthoDB" id="9764280at2"/>
<dbReference type="GO" id="GO:0003677">
    <property type="term" value="F:DNA binding"/>
    <property type="evidence" value="ECO:0007669"/>
    <property type="project" value="UniProtKB-KW"/>
</dbReference>
<dbReference type="RefSeq" id="WP_117777290.1">
    <property type="nucleotide sequence ID" value="NZ_QSBM01000006.1"/>
</dbReference>
<dbReference type="InterPro" id="IPR030828">
    <property type="entry name" value="HTH_TyrR"/>
</dbReference>
<evidence type="ECO:0000313" key="8">
    <source>
        <dbReference type="Proteomes" id="UP000283880"/>
    </source>
</evidence>
<dbReference type="Pfam" id="PF13426">
    <property type="entry name" value="PAS_9"/>
    <property type="match status" value="1"/>
</dbReference>
<dbReference type="AlphaFoldDB" id="A0A413FGG3"/>
<dbReference type="PROSITE" id="PS50045">
    <property type="entry name" value="SIGMA54_INTERACT_4"/>
    <property type="match status" value="1"/>
</dbReference>
<dbReference type="Pfam" id="PF25601">
    <property type="entry name" value="AAA_lid_14"/>
    <property type="match status" value="1"/>
</dbReference>
<dbReference type="InterPro" id="IPR002078">
    <property type="entry name" value="Sigma_54_int"/>
</dbReference>
<organism evidence="7 8">
    <name type="scientific">Enterocloster asparagiformis</name>
    <dbReference type="NCBI Taxonomy" id="333367"/>
    <lineage>
        <taxon>Bacteria</taxon>
        <taxon>Bacillati</taxon>
        <taxon>Bacillota</taxon>
        <taxon>Clostridia</taxon>
        <taxon>Lachnospirales</taxon>
        <taxon>Lachnospiraceae</taxon>
        <taxon>Enterocloster</taxon>
    </lineage>
</organism>
<name>A0A413FGG3_9FIRM</name>
<proteinExistence type="predicted"/>
<dbReference type="PROSITE" id="PS00675">
    <property type="entry name" value="SIGMA54_INTERACT_1"/>
    <property type="match status" value="1"/>
</dbReference>
<evidence type="ECO:0000256" key="2">
    <source>
        <dbReference type="ARBA" id="ARBA00022797"/>
    </source>
</evidence>
<keyword evidence="2" id="KW-0058">Aromatic hydrocarbons catabolism</keyword>
<gene>
    <name evidence="7" type="ORF">DWV29_08985</name>
</gene>
<dbReference type="GO" id="GO:0006355">
    <property type="term" value="P:regulation of DNA-templated transcription"/>
    <property type="evidence" value="ECO:0007669"/>
    <property type="project" value="InterPro"/>
</dbReference>
<sequence length="690" mass="77577">MDAKYVDRVPIFYFNQSIRDLLHYLLQNDIDNDHIILCDARRKPCGIIHTGKLYKEIAFGLQFDHVLESICDSSYVTLSQNCRFINPELIAGKTIVVTDEDGRCVGIANQTALLLDHIKSDDTYRKKISKSFLADLNFGFMFSDIHGNILSMNTAANRLLCKTGLSSLGRIDDILPRFNYSNLKQTYQAVYRDISLEIQSYPYYEADEPVKIALFLFNLSDLHASKKSLAEVKAKYKELLEIANHSYDEIYVTDNTCMCVFVNKACERIYGLRREEMLGKTSAQMKAGGFISSDLSEKVIQTKRRLQEVQTTKIGQKILVIASPILDKNGDVRRVVINSREISDMIDVRVSADNLSRQNYSNIADKLMDLTLTSNKIVAESGIMRKVIKQVTRISQTDAHVLISGETGVGKDVIATLIHEISSRRGHNLVRLDCGALSGELIESELFGSETPAAAGRNAGRPGLLALADKSTLFLDKIDEFPYDLQGKLLHAIDDKCYTPMGSSRSVNSDFRLVAATSKNLPELVREGRFREDLYYRLNVMSVVIPPLRERQEDIPFLIQSFLSGINKAAGTQKRISPGTIEQLKRHQWGGNLRELKNILEQLCVLSDGDQIEEKDLFLLPEFAANEAEPADDYTSLIGQRELPAILDLLEEKLLRSSVKQCDSTYSLGKLLGISQATAVRKLQKYGLRF</sequence>